<evidence type="ECO:0000313" key="2">
    <source>
        <dbReference type="Proteomes" id="UP000253250"/>
    </source>
</evidence>
<gene>
    <name evidence="1" type="ORF">C4900_09520</name>
</gene>
<dbReference type="OrthoDB" id="7158585at2"/>
<proteinExistence type="predicted"/>
<dbReference type="Proteomes" id="UP000253250">
    <property type="component" value="Unassembled WGS sequence"/>
</dbReference>
<dbReference type="AlphaFoldDB" id="A0A1C2G1B3"/>
<keyword evidence="2" id="KW-1185">Reference proteome</keyword>
<dbReference type="InterPro" id="IPR010390">
    <property type="entry name" value="ABC-2_transporter-like"/>
</dbReference>
<dbReference type="RefSeq" id="WP_065970518.1">
    <property type="nucleotide sequence ID" value="NZ_CP080624.1"/>
</dbReference>
<dbReference type="EMBL" id="PSYR01000002">
    <property type="protein sequence ID" value="RCN56096.1"/>
    <property type="molecule type" value="Genomic_DNA"/>
</dbReference>
<accession>A0A1C2G1B3</accession>
<dbReference type="PANTHER" id="PTHR36833:SF1">
    <property type="entry name" value="INTEGRAL MEMBRANE TRANSPORT PROTEIN"/>
    <property type="match status" value="1"/>
</dbReference>
<evidence type="ECO:0000313" key="1">
    <source>
        <dbReference type="EMBL" id="RCN56096.1"/>
    </source>
</evidence>
<organism evidence="1 2">
    <name type="scientific">Acidiferrobacter thiooxydans</name>
    <dbReference type="NCBI Taxonomy" id="163359"/>
    <lineage>
        <taxon>Bacteria</taxon>
        <taxon>Pseudomonadati</taxon>
        <taxon>Pseudomonadota</taxon>
        <taxon>Gammaproteobacteria</taxon>
        <taxon>Acidiferrobacterales</taxon>
        <taxon>Acidiferrobacteraceae</taxon>
        <taxon>Acidiferrobacter</taxon>
    </lineage>
</organism>
<reference evidence="1 2" key="1">
    <citation type="submission" date="2018-02" db="EMBL/GenBank/DDBJ databases">
        <title>Insights into the biology of acidophilic members of the Acidiferrobacteraceae family derived from comparative genomic analyses.</title>
        <authorList>
            <person name="Issotta F."/>
            <person name="Thyssen C."/>
            <person name="Mena C."/>
            <person name="Moya A."/>
            <person name="Bellenberg S."/>
            <person name="Sproer C."/>
            <person name="Covarrubias P.C."/>
            <person name="Sand W."/>
            <person name="Quatrini R."/>
            <person name="Vera M."/>
        </authorList>
    </citation>
    <scope>NUCLEOTIDE SEQUENCE [LARGE SCALE GENOMIC DNA]</scope>
    <source>
        <strain evidence="2">m-1</strain>
    </source>
</reference>
<dbReference type="STRING" id="163359.A9R16_01010"/>
<dbReference type="PANTHER" id="PTHR36833">
    <property type="entry name" value="SLR0610 PROTEIN-RELATED"/>
    <property type="match status" value="1"/>
</dbReference>
<name>A0A1C2G1B3_9GAMM</name>
<dbReference type="Pfam" id="PF06182">
    <property type="entry name" value="ABC2_membrane_6"/>
    <property type="match status" value="1"/>
</dbReference>
<comment type="caution">
    <text evidence="1">The sequence shown here is derived from an EMBL/GenBank/DDBJ whole genome shotgun (WGS) entry which is preliminary data.</text>
</comment>
<sequence length="268" mass="29199">MTKWHFWRLYWRLIFLHVRAQLEFPLDFWVGVLGSALKQLTALVFLGVLFAHIPAIDGWNRWEVAFLFALVLIPQGLADIVAAGPWSLRVLVSQGGFDRILLRPAPPLLLILAQFANFHQGVATIVLGAALLVITSGHLHMVWGVASVIVFLGALGSGTVIIGAINLAANSYVFWEPTPTSALPFLFNNLIEVAKFPLSAYNNAFIRVMLTYVIPFGVISYYPGRMLLGKSAISAGAVLLTPAMAVVVAAVAYGMWKAGLARYQSSGH</sequence>
<protein>
    <submittedName>
        <fullName evidence="1">Uncharacterized protein</fullName>
    </submittedName>
</protein>